<dbReference type="PROSITE" id="PS51257">
    <property type="entry name" value="PROKAR_LIPOPROTEIN"/>
    <property type="match status" value="1"/>
</dbReference>
<dbReference type="InterPro" id="IPR038081">
    <property type="entry name" value="CalX-like_sf"/>
</dbReference>
<evidence type="ECO:0000313" key="2">
    <source>
        <dbReference type="Proteomes" id="UP001500954"/>
    </source>
</evidence>
<dbReference type="RefSeq" id="WP_345006430.1">
    <property type="nucleotide sequence ID" value="NZ_BAABCY010000066.1"/>
</dbReference>
<sequence length="295" mass="31811">MQTNKYILGLVLLIIFSCDNYDVSPVADESAKPNVSVTTMPPSLISEAGSPTISITIELDRPLKTTTSFTANQISGSASEEDYTVSTAVVPAYQTSATMDITIYDDTTAEELESLELEILPADTDSEIYEVLGKPIISFSIENSVAFTARLAWDGSYLDANDGAHSFCDYDLDLELYSSNFNNVLNASYSHCPEDYIIGQGVLTDGDYWIVPSFWSSTGAVDPASQMSIPAKLSFAVLGSNTESTTVDLSNIWDTATGGYEQGNADAYLARYMLTIAGSTYTVTDSDTGTVVFQN</sequence>
<proteinExistence type="predicted"/>
<evidence type="ECO:0000313" key="1">
    <source>
        <dbReference type="EMBL" id="GAA3574166.1"/>
    </source>
</evidence>
<dbReference type="Gene3D" id="2.60.40.2030">
    <property type="match status" value="1"/>
</dbReference>
<dbReference type="EMBL" id="BAABCY010000066">
    <property type="protein sequence ID" value="GAA3574166.1"/>
    <property type="molecule type" value="Genomic_DNA"/>
</dbReference>
<dbReference type="SUPFAM" id="SSF141072">
    <property type="entry name" value="CalX-like"/>
    <property type="match status" value="1"/>
</dbReference>
<accession>A0ABP6XXF7</accession>
<comment type="caution">
    <text evidence="1">The sequence shown here is derived from an EMBL/GenBank/DDBJ whole genome shotgun (WGS) entry which is preliminary data.</text>
</comment>
<evidence type="ECO:0008006" key="3">
    <source>
        <dbReference type="Google" id="ProtNLM"/>
    </source>
</evidence>
<reference evidence="2" key="1">
    <citation type="journal article" date="2019" name="Int. J. Syst. Evol. Microbiol.">
        <title>The Global Catalogue of Microorganisms (GCM) 10K type strain sequencing project: providing services to taxonomists for standard genome sequencing and annotation.</title>
        <authorList>
            <consortium name="The Broad Institute Genomics Platform"/>
            <consortium name="The Broad Institute Genome Sequencing Center for Infectious Disease"/>
            <person name="Wu L."/>
            <person name="Ma J."/>
        </authorList>
    </citation>
    <scope>NUCLEOTIDE SEQUENCE [LARGE SCALE GENOMIC DNA]</scope>
    <source>
        <strain evidence="2">JCM 17111</strain>
    </source>
</reference>
<protein>
    <recommendedName>
        <fullName evidence="3">Calx-beta domain-containing protein</fullName>
    </recommendedName>
</protein>
<organism evidence="1 2">
    <name type="scientific">Snuella lapsa</name>
    <dbReference type="NCBI Taxonomy" id="870481"/>
    <lineage>
        <taxon>Bacteria</taxon>
        <taxon>Pseudomonadati</taxon>
        <taxon>Bacteroidota</taxon>
        <taxon>Flavobacteriia</taxon>
        <taxon>Flavobacteriales</taxon>
        <taxon>Flavobacteriaceae</taxon>
        <taxon>Snuella</taxon>
    </lineage>
</organism>
<name>A0ABP6XXF7_9FLAO</name>
<keyword evidence="2" id="KW-1185">Reference proteome</keyword>
<gene>
    <name evidence="1" type="ORF">GCM10022395_24120</name>
</gene>
<dbReference type="Proteomes" id="UP001500954">
    <property type="component" value="Unassembled WGS sequence"/>
</dbReference>